<dbReference type="PANTHER" id="PTHR24286:SF380">
    <property type="entry name" value="PH DOMAIN-CONTAINING PROTEIN"/>
    <property type="match status" value="1"/>
</dbReference>
<name>A0A836C2E7_9CHLO</name>
<feature type="transmembrane region" description="Helical" evidence="5">
    <location>
        <begin position="6"/>
        <end position="24"/>
    </location>
</feature>
<keyword evidence="7" id="KW-1185">Reference proteome</keyword>
<dbReference type="InterPro" id="IPR036396">
    <property type="entry name" value="Cyt_P450_sf"/>
</dbReference>
<dbReference type="GO" id="GO:0020037">
    <property type="term" value="F:heme binding"/>
    <property type="evidence" value="ECO:0007669"/>
    <property type="project" value="InterPro"/>
</dbReference>
<evidence type="ECO:0000256" key="5">
    <source>
        <dbReference type="SAM" id="Phobius"/>
    </source>
</evidence>
<organism evidence="6 7">
    <name type="scientific">Edaphochlamys debaryana</name>
    <dbReference type="NCBI Taxonomy" id="47281"/>
    <lineage>
        <taxon>Eukaryota</taxon>
        <taxon>Viridiplantae</taxon>
        <taxon>Chlorophyta</taxon>
        <taxon>core chlorophytes</taxon>
        <taxon>Chlorophyceae</taxon>
        <taxon>CS clade</taxon>
        <taxon>Chlamydomonadales</taxon>
        <taxon>Chlamydomonadales incertae sedis</taxon>
        <taxon>Edaphochlamys</taxon>
    </lineage>
</organism>
<comment type="cofactor">
    <cofactor evidence="3">
        <name>heme</name>
        <dbReference type="ChEBI" id="CHEBI:30413"/>
    </cofactor>
</comment>
<sequence>MAETTLALALAVVTTLAAGLYLLMQLKLLGKGGKLPPGPWAHIPLFGDGVYLAAGNPLKFFFDRFKRYGPVYRTVMLGSRAWIITDMEAMRGALRDEGAVLRVPFKSFQALMGGDSLLDREGAHGPWRRIFNSALGPPSLAAMVPRILAVMRGHLGAWEAQGRIPIYRAARQMGVDLGVDIITRVELSERVDRDWFKKEVETFLDGLYGLPLTLPGMPLAKALAARERLIAALMPEMESKHAAFRDKWAETGSTPAAFTSALLDVPGGVRSQAEVEAEADARAAAQGTPAPPAPASAFPTTPSVLLASWMGRACIEKCELWDAGLSVLHNLVASSDTTRFALFNTWTLLAMSPRVQEQLFLEQKKVVAQHGGAITYAVASQMPYMDATLKEAMRLLPASAGGLRELTADLRVGEHVIPKGEIVWYHAGLLHCVDPTLWDGRTDYDLPPHMDWKGNFEGAFRPERWLGEGPKPRHYTFGSGLHLCAGMQLVYLEIKLLLTLVLRHYSLRLETPDMLARCPRCFPFFVPEPGTDGVLLLPREEPLPTE</sequence>
<dbReference type="SUPFAM" id="SSF48264">
    <property type="entry name" value="Cytochrome P450"/>
    <property type="match status" value="1"/>
</dbReference>
<proteinExistence type="inferred from homology"/>
<keyword evidence="5" id="KW-0472">Membrane</keyword>
<protein>
    <recommendedName>
        <fullName evidence="8">Cytochrome P450</fullName>
    </recommendedName>
</protein>
<dbReference type="PANTHER" id="PTHR24286">
    <property type="entry name" value="CYTOCHROME P450 26"/>
    <property type="match status" value="1"/>
</dbReference>
<reference evidence="6" key="1">
    <citation type="journal article" date="2020" name="bioRxiv">
        <title>Comparative genomics of Chlamydomonas.</title>
        <authorList>
            <person name="Craig R.J."/>
            <person name="Hasan A.R."/>
            <person name="Ness R.W."/>
            <person name="Keightley P.D."/>
        </authorList>
    </citation>
    <scope>NUCLEOTIDE SEQUENCE</scope>
    <source>
        <strain evidence="6">CCAP 11/70</strain>
    </source>
</reference>
<keyword evidence="3 4" id="KW-0349">Heme</keyword>
<dbReference type="Proteomes" id="UP000612055">
    <property type="component" value="Unassembled WGS sequence"/>
</dbReference>
<evidence type="ECO:0000256" key="3">
    <source>
        <dbReference type="PIRSR" id="PIRSR602403-1"/>
    </source>
</evidence>
<keyword evidence="5" id="KW-1133">Transmembrane helix</keyword>
<dbReference type="OrthoDB" id="442633at2759"/>
<dbReference type="Pfam" id="PF00067">
    <property type="entry name" value="p450"/>
    <property type="match status" value="3"/>
</dbReference>
<evidence type="ECO:0000256" key="2">
    <source>
        <dbReference type="ARBA" id="ARBA00023004"/>
    </source>
</evidence>
<dbReference type="PRINTS" id="PR00465">
    <property type="entry name" value="EP450IV"/>
</dbReference>
<feature type="binding site" description="axial binding residue" evidence="3">
    <location>
        <position position="484"/>
    </location>
    <ligand>
        <name>heme</name>
        <dbReference type="ChEBI" id="CHEBI:30413"/>
    </ligand>
    <ligandPart>
        <name>Fe</name>
        <dbReference type="ChEBI" id="CHEBI:18248"/>
    </ligandPart>
</feature>
<keyword evidence="4" id="KW-0503">Monooxygenase</keyword>
<dbReference type="InterPro" id="IPR001128">
    <property type="entry name" value="Cyt_P450"/>
</dbReference>
<dbReference type="AlphaFoldDB" id="A0A836C2E7"/>
<dbReference type="GO" id="GO:0005506">
    <property type="term" value="F:iron ion binding"/>
    <property type="evidence" value="ECO:0007669"/>
    <property type="project" value="InterPro"/>
</dbReference>
<evidence type="ECO:0000256" key="1">
    <source>
        <dbReference type="ARBA" id="ARBA00022723"/>
    </source>
</evidence>
<evidence type="ECO:0000313" key="6">
    <source>
        <dbReference type="EMBL" id="KAG2497936.1"/>
    </source>
</evidence>
<accession>A0A836C2E7</accession>
<keyword evidence="4" id="KW-0560">Oxidoreductase</keyword>
<dbReference type="PROSITE" id="PS00086">
    <property type="entry name" value="CYTOCHROME_P450"/>
    <property type="match status" value="1"/>
</dbReference>
<evidence type="ECO:0000313" key="7">
    <source>
        <dbReference type="Proteomes" id="UP000612055"/>
    </source>
</evidence>
<dbReference type="Gene3D" id="1.10.630.10">
    <property type="entry name" value="Cytochrome P450"/>
    <property type="match status" value="2"/>
</dbReference>
<dbReference type="GO" id="GO:0016125">
    <property type="term" value="P:sterol metabolic process"/>
    <property type="evidence" value="ECO:0007669"/>
    <property type="project" value="TreeGrafter"/>
</dbReference>
<keyword evidence="2 3" id="KW-0408">Iron</keyword>
<dbReference type="GO" id="GO:0004497">
    <property type="term" value="F:monooxygenase activity"/>
    <property type="evidence" value="ECO:0007669"/>
    <property type="project" value="UniProtKB-KW"/>
</dbReference>
<dbReference type="InterPro" id="IPR017972">
    <property type="entry name" value="Cyt_P450_CS"/>
</dbReference>
<comment type="similarity">
    <text evidence="4">Belongs to the cytochrome P450 family.</text>
</comment>
<dbReference type="GO" id="GO:0016705">
    <property type="term" value="F:oxidoreductase activity, acting on paired donors, with incorporation or reduction of molecular oxygen"/>
    <property type="evidence" value="ECO:0007669"/>
    <property type="project" value="InterPro"/>
</dbReference>
<comment type="caution">
    <text evidence="6">The sequence shown here is derived from an EMBL/GenBank/DDBJ whole genome shotgun (WGS) entry which is preliminary data.</text>
</comment>
<keyword evidence="5" id="KW-0812">Transmembrane</keyword>
<evidence type="ECO:0000256" key="4">
    <source>
        <dbReference type="RuleBase" id="RU000461"/>
    </source>
</evidence>
<keyword evidence="1 3" id="KW-0479">Metal-binding</keyword>
<dbReference type="EMBL" id="JAEHOE010000012">
    <property type="protein sequence ID" value="KAG2497936.1"/>
    <property type="molecule type" value="Genomic_DNA"/>
</dbReference>
<dbReference type="InterPro" id="IPR002403">
    <property type="entry name" value="Cyt_P450_E_grp-IV"/>
</dbReference>
<evidence type="ECO:0008006" key="8">
    <source>
        <dbReference type="Google" id="ProtNLM"/>
    </source>
</evidence>
<gene>
    <name evidence="6" type="ORF">HYH03_004198</name>
</gene>